<evidence type="ECO:0000259" key="9">
    <source>
        <dbReference type="PROSITE" id="PS51314"/>
    </source>
</evidence>
<organism evidence="10 11">
    <name type="scientific">Plectus sambesii</name>
    <dbReference type="NCBI Taxonomy" id="2011161"/>
    <lineage>
        <taxon>Eukaryota</taxon>
        <taxon>Metazoa</taxon>
        <taxon>Ecdysozoa</taxon>
        <taxon>Nematoda</taxon>
        <taxon>Chromadorea</taxon>
        <taxon>Plectida</taxon>
        <taxon>Plectina</taxon>
        <taxon>Plectoidea</taxon>
        <taxon>Plectidae</taxon>
        <taxon>Plectus</taxon>
    </lineage>
</organism>
<dbReference type="WBParaSite" id="PSAMB.scaffold9019size5459.g32037.t1">
    <property type="protein sequence ID" value="PSAMB.scaffold9019size5459.g32037.t1"/>
    <property type="gene ID" value="PSAMB.scaffold9019size5459.g32037"/>
</dbReference>
<proteinExistence type="inferred from homology"/>
<evidence type="ECO:0000313" key="11">
    <source>
        <dbReference type="WBParaSite" id="PSAMB.scaffold9019size5459.g32037.t1"/>
    </source>
</evidence>
<sequence>MDQEPPSFDSLLDTTLSGAMSQLQHLNQDEMKTYLVDDTKIDALIDNLPQVRSMPTEREMGLAHNKSLAEWNLSQEPKLNEAKQRLRATYDGALQLKQEVEGLKQRLETVSKERSLDTTLALLQAAAQGAEDDSESTAEKFLDGQLDADQFLAEFHQKRCLAHMRKVKVEKMTEILGSQQYGAPQSSAAYNRRAPPPPPTANKWAYPNLSQAPYPS</sequence>
<dbReference type="PROSITE" id="PS51314">
    <property type="entry name" value="VPS37_C"/>
    <property type="match status" value="1"/>
</dbReference>
<keyword evidence="10" id="KW-1185">Reference proteome</keyword>
<evidence type="ECO:0000256" key="2">
    <source>
        <dbReference type="ARBA" id="ARBA00007617"/>
    </source>
</evidence>
<evidence type="ECO:0000256" key="3">
    <source>
        <dbReference type="ARBA" id="ARBA00022448"/>
    </source>
</evidence>
<dbReference type="GO" id="GO:0006623">
    <property type="term" value="P:protein targeting to vacuole"/>
    <property type="evidence" value="ECO:0007669"/>
    <property type="project" value="TreeGrafter"/>
</dbReference>
<evidence type="ECO:0000256" key="7">
    <source>
        <dbReference type="PROSITE-ProRule" id="PRU00646"/>
    </source>
</evidence>
<dbReference type="PANTHER" id="PTHR13678:SF27">
    <property type="entry name" value="LD45836P"/>
    <property type="match status" value="1"/>
</dbReference>
<dbReference type="Proteomes" id="UP000887566">
    <property type="component" value="Unplaced"/>
</dbReference>
<evidence type="ECO:0000256" key="6">
    <source>
        <dbReference type="ARBA" id="ARBA00025010"/>
    </source>
</evidence>
<dbReference type="PANTHER" id="PTHR13678">
    <property type="entry name" value="VACUOLAR PROTEIN SORTING-ASSOCIATED PROTEIN 37"/>
    <property type="match status" value="1"/>
</dbReference>
<dbReference type="AlphaFoldDB" id="A0A914XLI7"/>
<comment type="similarity">
    <text evidence="2">Belongs to the VPS37 family.</text>
</comment>
<dbReference type="GO" id="GO:0000813">
    <property type="term" value="C:ESCRT I complex"/>
    <property type="evidence" value="ECO:0007669"/>
    <property type="project" value="TreeGrafter"/>
</dbReference>
<keyword evidence="4" id="KW-0967">Endosome</keyword>
<evidence type="ECO:0000256" key="1">
    <source>
        <dbReference type="ARBA" id="ARBA00004633"/>
    </source>
</evidence>
<feature type="domain" description="VPS37 C-terminal" evidence="9">
    <location>
        <begin position="97"/>
        <end position="186"/>
    </location>
</feature>
<reference evidence="11" key="1">
    <citation type="submission" date="2022-11" db="UniProtKB">
        <authorList>
            <consortium name="WormBaseParasite"/>
        </authorList>
    </citation>
    <scope>IDENTIFICATION</scope>
</reference>
<accession>A0A914XLI7</accession>
<evidence type="ECO:0000313" key="10">
    <source>
        <dbReference type="Proteomes" id="UP000887566"/>
    </source>
</evidence>
<dbReference type="GO" id="GO:0043162">
    <property type="term" value="P:ubiquitin-dependent protein catabolic process via the multivesicular body sorting pathway"/>
    <property type="evidence" value="ECO:0007669"/>
    <property type="project" value="TreeGrafter"/>
</dbReference>
<evidence type="ECO:0000256" key="4">
    <source>
        <dbReference type="ARBA" id="ARBA00022753"/>
    </source>
</evidence>
<keyword evidence="5 7" id="KW-0653">Protein transport</keyword>
<dbReference type="GO" id="GO:0031902">
    <property type="term" value="C:late endosome membrane"/>
    <property type="evidence" value="ECO:0007669"/>
    <property type="project" value="UniProtKB-SubCell"/>
</dbReference>
<comment type="function">
    <text evidence="6">Component of the ESCRT-I complex, a regulator of vesicular trafficking process. Required for the sorting of endocytic ubiquitinated cargos into multivesicular bodies. May be involved in cell growth and differentiation.</text>
</comment>
<comment type="subcellular location">
    <subcellularLocation>
        <location evidence="1">Late endosome membrane</location>
        <topology evidence="1">Peripheral membrane protein</topology>
    </subcellularLocation>
</comment>
<feature type="region of interest" description="Disordered" evidence="8">
    <location>
        <begin position="180"/>
        <end position="216"/>
    </location>
</feature>
<keyword evidence="3 7" id="KW-0813">Transport</keyword>
<name>A0A914XLI7_9BILA</name>
<evidence type="ECO:0000256" key="8">
    <source>
        <dbReference type="SAM" id="MobiDB-lite"/>
    </source>
</evidence>
<protein>
    <submittedName>
        <fullName evidence="11">VPS37 C-terminal domain-containing protein</fullName>
    </submittedName>
</protein>
<dbReference type="Pfam" id="PF07200">
    <property type="entry name" value="Mod_r"/>
    <property type="match status" value="1"/>
</dbReference>
<evidence type="ECO:0000256" key="5">
    <source>
        <dbReference type="ARBA" id="ARBA00022927"/>
    </source>
</evidence>
<dbReference type="GO" id="GO:0006612">
    <property type="term" value="P:protein targeting to membrane"/>
    <property type="evidence" value="ECO:0007669"/>
    <property type="project" value="TreeGrafter"/>
</dbReference>
<dbReference type="InterPro" id="IPR009851">
    <property type="entry name" value="Mod_r"/>
</dbReference>